<dbReference type="OrthoDB" id="7865006at2"/>
<protein>
    <submittedName>
        <fullName evidence="2">Uncharacterized protein</fullName>
    </submittedName>
</protein>
<evidence type="ECO:0000256" key="1">
    <source>
        <dbReference type="SAM" id="Phobius"/>
    </source>
</evidence>
<gene>
    <name evidence="2" type="ORF">DC366_17130</name>
</gene>
<organism evidence="2 3">
    <name type="scientific">Pelagivirga sediminicola</name>
    <dbReference type="NCBI Taxonomy" id="2170575"/>
    <lineage>
        <taxon>Bacteria</taxon>
        <taxon>Pseudomonadati</taxon>
        <taxon>Pseudomonadota</taxon>
        <taxon>Alphaproteobacteria</taxon>
        <taxon>Rhodobacterales</taxon>
        <taxon>Paracoccaceae</taxon>
        <taxon>Pelagivirga</taxon>
    </lineage>
</organism>
<accession>A0A2T7G327</accession>
<dbReference type="AlphaFoldDB" id="A0A2T7G327"/>
<keyword evidence="3" id="KW-1185">Reference proteome</keyword>
<feature type="transmembrane region" description="Helical" evidence="1">
    <location>
        <begin position="12"/>
        <end position="33"/>
    </location>
</feature>
<dbReference type="EMBL" id="QCYH01000016">
    <property type="protein sequence ID" value="PVA08822.1"/>
    <property type="molecule type" value="Genomic_DNA"/>
</dbReference>
<reference evidence="2 3" key="1">
    <citation type="submission" date="2018-04" db="EMBL/GenBank/DDBJ databases">
        <title>Pelagivirga bohaiensis gen. nov., sp. nov., a bacterium isolated from the Bohai Sea.</title>
        <authorList>
            <person name="Ji X."/>
        </authorList>
    </citation>
    <scope>NUCLEOTIDE SEQUENCE [LARGE SCALE GENOMIC DNA]</scope>
    <source>
        <strain evidence="2 3">BH-SD19</strain>
    </source>
</reference>
<comment type="caution">
    <text evidence="2">The sequence shown here is derived from an EMBL/GenBank/DDBJ whole genome shotgun (WGS) entry which is preliminary data.</text>
</comment>
<dbReference type="Proteomes" id="UP000244446">
    <property type="component" value="Unassembled WGS sequence"/>
</dbReference>
<name>A0A2T7G327_9RHOB</name>
<keyword evidence="1" id="KW-0812">Transmembrane</keyword>
<evidence type="ECO:0000313" key="2">
    <source>
        <dbReference type="EMBL" id="PVA08822.1"/>
    </source>
</evidence>
<proteinExistence type="predicted"/>
<keyword evidence="1" id="KW-0472">Membrane</keyword>
<dbReference type="RefSeq" id="WP_108693420.1">
    <property type="nucleotide sequence ID" value="NZ_QCYH01000016.1"/>
</dbReference>
<keyword evidence="1" id="KW-1133">Transmembrane helix</keyword>
<evidence type="ECO:0000313" key="3">
    <source>
        <dbReference type="Proteomes" id="UP000244446"/>
    </source>
</evidence>
<sequence>MSSAAPRLTSKVIALLSSLVVAGIAIVALWTYLGGSGGDDPATRSRVIGPVREAVDAAAANAEACSRRLGDIAQQSGADLAASLDETQSCGQSARRLAAEGYTALDTATGPQDSPLRAEFLDSAGALLSVYEMQGDDFDMVHDLLQNAHASGAPVAPLGSDVTYTLGNSAPDIAAAVAQLAKTQDAYRKGG</sequence>